<dbReference type="InterPro" id="IPR011990">
    <property type="entry name" value="TPR-like_helical_dom_sf"/>
</dbReference>
<dbReference type="PROSITE" id="PS50005">
    <property type="entry name" value="TPR"/>
    <property type="match status" value="3"/>
</dbReference>
<proteinExistence type="predicted"/>
<feature type="chain" id="PRO_5002636999" evidence="4">
    <location>
        <begin position="22"/>
        <end position="261"/>
    </location>
</feature>
<evidence type="ECO:0000256" key="4">
    <source>
        <dbReference type="SAM" id="SignalP"/>
    </source>
</evidence>
<name>A1SU37_PSYIN</name>
<dbReference type="HOGENOM" id="CLU_003728_7_0_6"/>
<dbReference type="Gene3D" id="1.25.40.10">
    <property type="entry name" value="Tetratricopeptide repeat domain"/>
    <property type="match status" value="1"/>
</dbReference>
<dbReference type="PROSITE" id="PS51257">
    <property type="entry name" value="PROKAR_LIPOPROTEIN"/>
    <property type="match status" value="1"/>
</dbReference>
<dbReference type="NCBIfam" id="TIGR02521">
    <property type="entry name" value="type_IV_pilW"/>
    <property type="match status" value="1"/>
</dbReference>
<keyword evidence="1" id="KW-0677">Repeat</keyword>
<evidence type="ECO:0000313" key="5">
    <source>
        <dbReference type="EMBL" id="ABM03002.1"/>
    </source>
</evidence>
<accession>A1SU37</accession>
<dbReference type="InterPro" id="IPR019734">
    <property type="entry name" value="TPR_rpt"/>
</dbReference>
<evidence type="ECO:0000256" key="1">
    <source>
        <dbReference type="ARBA" id="ARBA00022737"/>
    </source>
</evidence>
<evidence type="ECO:0000313" key="6">
    <source>
        <dbReference type="Proteomes" id="UP000000639"/>
    </source>
</evidence>
<feature type="signal peptide" evidence="4">
    <location>
        <begin position="1"/>
        <end position="21"/>
    </location>
</feature>
<evidence type="ECO:0000256" key="3">
    <source>
        <dbReference type="PROSITE-ProRule" id="PRU00339"/>
    </source>
</evidence>
<dbReference type="AlphaFoldDB" id="A1SU37"/>
<dbReference type="eggNOG" id="COG3063">
    <property type="taxonomic scope" value="Bacteria"/>
</dbReference>
<dbReference type="RefSeq" id="WP_011769565.1">
    <property type="nucleotide sequence ID" value="NC_008709.1"/>
</dbReference>
<dbReference type="STRING" id="357804.Ping_1166"/>
<evidence type="ECO:0000256" key="2">
    <source>
        <dbReference type="ARBA" id="ARBA00022803"/>
    </source>
</evidence>
<keyword evidence="6" id="KW-1185">Reference proteome</keyword>
<reference evidence="5 6" key="1">
    <citation type="submission" date="2007-01" db="EMBL/GenBank/DDBJ databases">
        <title>Complete sequence of Psychromonas ingrahamii 37.</title>
        <authorList>
            <consortium name="US DOE Joint Genome Institute"/>
            <person name="Copeland A."/>
            <person name="Lucas S."/>
            <person name="Lapidus A."/>
            <person name="Barry K."/>
            <person name="Detter J.C."/>
            <person name="Glavina del Rio T."/>
            <person name="Hammon N."/>
            <person name="Israni S."/>
            <person name="Dalin E."/>
            <person name="Tice H."/>
            <person name="Pitluck S."/>
            <person name="Thompson L.S."/>
            <person name="Brettin T."/>
            <person name="Bruce D."/>
            <person name="Han C."/>
            <person name="Tapia R."/>
            <person name="Schmutz J."/>
            <person name="Larimer F."/>
            <person name="Land M."/>
            <person name="Hauser L."/>
            <person name="Kyrpides N."/>
            <person name="Ivanova N."/>
            <person name="Staley J."/>
            <person name="Richardson P."/>
        </authorList>
    </citation>
    <scope>NUCLEOTIDE SEQUENCE [LARGE SCALE GENOMIC DNA]</scope>
    <source>
        <strain evidence="5 6">37</strain>
    </source>
</reference>
<feature type="repeat" description="TPR" evidence="3">
    <location>
        <begin position="43"/>
        <end position="76"/>
    </location>
</feature>
<dbReference type="InterPro" id="IPR013360">
    <property type="entry name" value="Pilus_4_PilW"/>
</dbReference>
<dbReference type="Pfam" id="PF13424">
    <property type="entry name" value="TPR_12"/>
    <property type="match status" value="2"/>
</dbReference>
<organism evidence="5 6">
    <name type="scientific">Psychromonas ingrahamii (strain DSM 17664 / CCUG 51855 / 37)</name>
    <dbReference type="NCBI Taxonomy" id="357804"/>
    <lineage>
        <taxon>Bacteria</taxon>
        <taxon>Pseudomonadati</taxon>
        <taxon>Pseudomonadota</taxon>
        <taxon>Gammaproteobacteria</taxon>
        <taxon>Alteromonadales</taxon>
        <taxon>Psychromonadaceae</taxon>
        <taxon>Psychromonas</taxon>
    </lineage>
</organism>
<keyword evidence="2 3" id="KW-0802">TPR repeat</keyword>
<dbReference type="PANTHER" id="PTHR44858">
    <property type="entry name" value="TETRATRICOPEPTIDE REPEAT PROTEIN 6"/>
    <property type="match status" value="1"/>
</dbReference>
<dbReference type="OrthoDB" id="9814042at2"/>
<dbReference type="SUPFAM" id="SSF48452">
    <property type="entry name" value="TPR-like"/>
    <property type="match status" value="1"/>
</dbReference>
<feature type="repeat" description="TPR" evidence="3">
    <location>
        <begin position="77"/>
        <end position="110"/>
    </location>
</feature>
<feature type="repeat" description="TPR" evidence="3">
    <location>
        <begin position="147"/>
        <end position="180"/>
    </location>
</feature>
<keyword evidence="4" id="KW-0732">Signal</keyword>
<dbReference type="EMBL" id="CP000510">
    <property type="protein sequence ID" value="ABM03002.1"/>
    <property type="molecule type" value="Genomic_DNA"/>
</dbReference>
<dbReference type="InterPro" id="IPR050498">
    <property type="entry name" value="Ycf3"/>
</dbReference>
<protein>
    <submittedName>
        <fullName evidence="5">Type IV pilus biogenesis/stability protein PilW</fullName>
    </submittedName>
</protein>
<dbReference type="KEGG" id="pin:Ping_1166"/>
<dbReference type="Proteomes" id="UP000000639">
    <property type="component" value="Chromosome"/>
</dbReference>
<sequence length="261" mass="29971">MRQTFFSILLLLVLSGCTSSATTTTTKNTGAGQKMALDPEGASRIRVKLALVYLENKQMQQAKENLEKALEYQPKDATVYRVFAYYYQAVKENEKAEQMYKKSLSLDPKNSDTYNNYGTFLCQQKRYAEADKAFLTALEQLSYSNVADTYENAGLCAEEIKNLEKALFYYQSSLAHNPNKLYLNLVLTKINITKQNYTEAQLNLSNYQKQKGYSAESLWQWIRLSYATGQHANMNKYAGILLEKFPESHQALDYLNHGYYE</sequence>
<dbReference type="SMART" id="SM00028">
    <property type="entry name" value="TPR"/>
    <property type="match status" value="4"/>
</dbReference>
<gene>
    <name evidence="5" type="ordered locus">Ping_1166</name>
</gene>
<dbReference type="PANTHER" id="PTHR44858:SF1">
    <property type="entry name" value="UDP-N-ACETYLGLUCOSAMINE--PEPTIDE N-ACETYLGLUCOSAMINYLTRANSFERASE SPINDLY-RELATED"/>
    <property type="match status" value="1"/>
</dbReference>